<reference evidence="1" key="1">
    <citation type="submission" date="2024-06" db="EMBL/GenBank/DDBJ databases">
        <title>Draft Genome Sequence of Deinococcus sonorensis Type Strain KR-87, a Biofilm Producing Representative of the Genus Deinococcus.</title>
        <authorList>
            <person name="Boren L.S."/>
            <person name="Grosso R.A."/>
            <person name="Hugenberg-Cox A.N."/>
            <person name="Hill J.T.E."/>
            <person name="Albert C.M."/>
            <person name="Tuohy J.M."/>
        </authorList>
    </citation>
    <scope>NUCLEOTIDE SEQUENCE</scope>
    <source>
        <strain evidence="1">KR-87</strain>
        <plasmid evidence="1">pDson03</plasmid>
    </source>
</reference>
<keyword evidence="1" id="KW-0614">Plasmid</keyword>
<sequence length="102" mass="11731">MHRSGLAEQLPQMDVLPGVEEADWLLQMRNEARLTFTFELRAQMIRASAQDDQRRVVLLANQLLRADPLDVEVMQERVDAARTFAPAPELARYVAQLNRMLN</sequence>
<dbReference type="AlphaFoldDB" id="A0AAU7U6C1"/>
<gene>
    <name evidence="1" type="ORF">ABOD76_04830</name>
</gene>
<dbReference type="KEGG" id="dsc:ABOD76_04830"/>
<evidence type="ECO:0000313" key="1">
    <source>
        <dbReference type="EMBL" id="XBV84016.1"/>
    </source>
</evidence>
<accession>A0AAU7U6C1</accession>
<geneLocation type="plasmid" evidence="1">
    <name>pDson03</name>
</geneLocation>
<dbReference type="RefSeq" id="WP_350241963.1">
    <property type="nucleotide sequence ID" value="NZ_CP158298.1"/>
</dbReference>
<protein>
    <submittedName>
        <fullName evidence="1">Uncharacterized protein</fullName>
    </submittedName>
</protein>
<organism evidence="1">
    <name type="scientific">Deinococcus sonorensis KR-87</name>
    <dbReference type="NCBI Taxonomy" id="694439"/>
    <lineage>
        <taxon>Bacteria</taxon>
        <taxon>Thermotogati</taxon>
        <taxon>Deinococcota</taxon>
        <taxon>Deinococci</taxon>
        <taxon>Deinococcales</taxon>
        <taxon>Deinococcaceae</taxon>
        <taxon>Deinococcus</taxon>
    </lineage>
</organism>
<name>A0AAU7U6C1_9DEIO</name>
<proteinExistence type="predicted"/>
<dbReference type="EMBL" id="CP158298">
    <property type="protein sequence ID" value="XBV84016.1"/>
    <property type="molecule type" value="Genomic_DNA"/>
</dbReference>